<comment type="similarity">
    <text evidence="1 4 5">Belongs to the cullin family.</text>
</comment>
<dbReference type="InParanoid" id="A8PRH5"/>
<dbReference type="GeneID" id="5856585"/>
<dbReference type="KEGG" id="mgl:MGL_0054"/>
<reference evidence="7 8" key="1">
    <citation type="journal article" date="2007" name="Proc. Natl. Acad. Sci. U.S.A.">
        <title>Dandruff-associated Malassezia genomes reveal convergent and divergent virulence traits shared with plant and human fungal pathogens.</title>
        <authorList>
            <person name="Xu J."/>
            <person name="Saunders C.W."/>
            <person name="Hu P."/>
            <person name="Grant R.A."/>
            <person name="Boekhout T."/>
            <person name="Kuramae E.E."/>
            <person name="Kronstad J.W."/>
            <person name="Deangelis Y.M."/>
            <person name="Reeder N.L."/>
            <person name="Johnstone K.R."/>
            <person name="Leland M."/>
            <person name="Fieno A.M."/>
            <person name="Begley W.M."/>
            <person name="Sun Y."/>
            <person name="Lacey M.P."/>
            <person name="Chaudhary T."/>
            <person name="Keough T."/>
            <person name="Chu L."/>
            <person name="Sears R."/>
            <person name="Yuan B."/>
            <person name="Dawson T.L.Jr."/>
        </authorList>
    </citation>
    <scope>NUCLEOTIDE SEQUENCE [LARGE SCALE GENOMIC DNA]</scope>
    <source>
        <strain evidence="8">ATCC MYA-4612 / CBS 7966</strain>
    </source>
</reference>
<dbReference type="PANTHER" id="PTHR11932">
    <property type="entry name" value="CULLIN"/>
    <property type="match status" value="1"/>
</dbReference>
<dbReference type="Gene3D" id="3.30.230.130">
    <property type="entry name" value="Cullin, Chain C, Domain 2"/>
    <property type="match status" value="1"/>
</dbReference>
<evidence type="ECO:0000256" key="5">
    <source>
        <dbReference type="RuleBase" id="RU003829"/>
    </source>
</evidence>
<dbReference type="GO" id="GO:0006511">
    <property type="term" value="P:ubiquitin-dependent protein catabolic process"/>
    <property type="evidence" value="ECO:0007669"/>
    <property type="project" value="InterPro"/>
</dbReference>
<dbReference type="InterPro" id="IPR016158">
    <property type="entry name" value="Cullin_homology"/>
</dbReference>
<comment type="caution">
    <text evidence="7">The sequence shown here is derived from an EMBL/GenBank/DDBJ whole genome shotgun (WGS) entry which is preliminary data.</text>
</comment>
<dbReference type="AlphaFoldDB" id="A8PRH5"/>
<dbReference type="InterPro" id="IPR036388">
    <property type="entry name" value="WH-like_DNA-bd_sf"/>
</dbReference>
<dbReference type="GO" id="GO:0031625">
    <property type="term" value="F:ubiquitin protein ligase binding"/>
    <property type="evidence" value="ECO:0007669"/>
    <property type="project" value="InterPro"/>
</dbReference>
<dbReference type="InterPro" id="IPR045093">
    <property type="entry name" value="Cullin"/>
</dbReference>
<dbReference type="SMART" id="SM00182">
    <property type="entry name" value="CULLIN"/>
    <property type="match status" value="1"/>
</dbReference>
<dbReference type="InterPro" id="IPR036390">
    <property type="entry name" value="WH_DNA-bd_sf"/>
</dbReference>
<evidence type="ECO:0000256" key="3">
    <source>
        <dbReference type="ARBA" id="ARBA00022843"/>
    </source>
</evidence>
<name>A8PRH5_MALGO</name>
<dbReference type="Gene3D" id="1.20.1310.10">
    <property type="entry name" value="Cullin Repeats"/>
    <property type="match status" value="1"/>
</dbReference>
<dbReference type="VEuPathDB" id="FungiDB:MGL_0054"/>
<evidence type="ECO:0000256" key="4">
    <source>
        <dbReference type="PROSITE-ProRule" id="PRU00330"/>
    </source>
</evidence>
<evidence type="ECO:0000259" key="6">
    <source>
        <dbReference type="PROSITE" id="PS50069"/>
    </source>
</evidence>
<dbReference type="SUPFAM" id="SSF75632">
    <property type="entry name" value="Cullin homology domain"/>
    <property type="match status" value="1"/>
</dbReference>
<evidence type="ECO:0000313" key="8">
    <source>
        <dbReference type="Proteomes" id="UP000008837"/>
    </source>
</evidence>
<keyword evidence="3" id="KW-0832">Ubl conjugation</keyword>
<dbReference type="EMBL" id="AAYY01000001">
    <property type="protein sequence ID" value="EDP45065.1"/>
    <property type="molecule type" value="Genomic_DNA"/>
</dbReference>
<evidence type="ECO:0000256" key="2">
    <source>
        <dbReference type="ARBA" id="ARBA00022499"/>
    </source>
</evidence>
<proteinExistence type="inferred from homology"/>
<gene>
    <name evidence="7" type="ORF">MGL_0054</name>
</gene>
<dbReference type="InterPro" id="IPR001373">
    <property type="entry name" value="Cullin_N"/>
</dbReference>
<dbReference type="InterPro" id="IPR059120">
    <property type="entry name" value="Cullin-like_AB"/>
</dbReference>
<dbReference type="SMART" id="SM00884">
    <property type="entry name" value="Cullin_Nedd8"/>
    <property type="match status" value="1"/>
</dbReference>
<accession>A8PRH5</accession>
<dbReference type="Pfam" id="PF10557">
    <property type="entry name" value="Cullin_Nedd8"/>
    <property type="match status" value="1"/>
</dbReference>
<sequence length="766" mass="86126">MLIDVLAPYVKGGVTAGRTSNASMSDATNRVVHALEAFEGPDRPDAFMYNEASVAEVVHAVICGKPTLPDRSVPSVYAEMRVLAGVRGLPERVLSDAHKHVQEALVVAIDPLHAEAQDPGEWLCRMVKLWNELMQRLCMVQDMLRPVVVCADETDFDAACMNMLTRTCRTTQSITVWEQGLYQVAEAARLGVSASQVDLRSLSAPKYLERALEIVRRVGTKVEPVIDEAHSFYRSYALQLYSGRANPPEIAHSMPVIHNWIMREQAWASWLGPDASVVDVVQDVIVRPHQDILSSAWPYLMETSEGTVGHAGPIPNSDSVSAAAELRACYAVFDAACILPRLYEAMREYIQARVCALLQKTSDDVLIEHLITGQRTWHRLWWSCLQANTSMRHAIQDGFEAGLRGQSAHIAELLANYIDAELQKGRGLVDSSMPEACMDDVLFLFRCLHHKDLFEEYYQRAFARRLLLRCSASDDAERAVILRLKHECGPDYTRKLETMLKDMHLSDNLRSAFAEAGGASTPFEFEVDVLTQAHWPPFHDAPLILSSSMQSALLRYETFYHTCHSGRSLHWCHALGSLLVRADLGEAGVKDLVVSTLQAAVLLVFNVRDVQTFSELEQATHMPLHELQRTLQSLACGPARTRILRKIPPGGEVRESDSFMVNEQLSNARRRIKLNQLQQRDSPEERRTSTEHVLMDRDVLLQASAMRVLKAHKLISHADLTTAVIEQVKSRFPVETAELKRAFERLIEKDCMERVDGDRQVYRYVA</sequence>
<dbReference type="InterPro" id="IPR036317">
    <property type="entry name" value="Cullin_homology_sf"/>
</dbReference>
<dbReference type="InterPro" id="IPR016159">
    <property type="entry name" value="Cullin_repeat-like_dom_sf"/>
</dbReference>
<keyword evidence="8" id="KW-1185">Reference proteome</keyword>
<dbReference type="PROSITE" id="PS50069">
    <property type="entry name" value="CULLIN_2"/>
    <property type="match status" value="1"/>
</dbReference>
<protein>
    <recommendedName>
        <fullName evidence="6">Cullin family profile domain-containing protein</fullName>
    </recommendedName>
</protein>
<dbReference type="SUPFAM" id="SSF46785">
    <property type="entry name" value="Winged helix' DNA-binding domain"/>
    <property type="match status" value="1"/>
</dbReference>
<dbReference type="OMA" id="WIERWCA"/>
<dbReference type="InterPro" id="IPR019559">
    <property type="entry name" value="Cullin_neddylation_domain"/>
</dbReference>
<dbReference type="Gene3D" id="1.10.10.10">
    <property type="entry name" value="Winged helix-like DNA-binding domain superfamily/Winged helix DNA-binding domain"/>
    <property type="match status" value="1"/>
</dbReference>
<dbReference type="FunFam" id="1.20.1310.10:FF:000002">
    <property type="entry name" value="cullin-3 isoform X1"/>
    <property type="match status" value="1"/>
</dbReference>
<dbReference type="STRING" id="425265.A8PRH5"/>
<dbReference type="RefSeq" id="XP_001732279.1">
    <property type="nucleotide sequence ID" value="XM_001732227.1"/>
</dbReference>
<evidence type="ECO:0000313" key="7">
    <source>
        <dbReference type="EMBL" id="EDP45065.1"/>
    </source>
</evidence>
<evidence type="ECO:0000256" key="1">
    <source>
        <dbReference type="ARBA" id="ARBA00006019"/>
    </source>
</evidence>
<dbReference type="Pfam" id="PF26557">
    <property type="entry name" value="Cullin_AB"/>
    <property type="match status" value="1"/>
</dbReference>
<dbReference type="Proteomes" id="UP000008837">
    <property type="component" value="Unassembled WGS sequence"/>
</dbReference>
<organism evidence="7 8">
    <name type="scientific">Malassezia globosa (strain ATCC MYA-4612 / CBS 7966)</name>
    <name type="common">Dandruff-associated fungus</name>
    <dbReference type="NCBI Taxonomy" id="425265"/>
    <lineage>
        <taxon>Eukaryota</taxon>
        <taxon>Fungi</taxon>
        <taxon>Dikarya</taxon>
        <taxon>Basidiomycota</taxon>
        <taxon>Ustilaginomycotina</taxon>
        <taxon>Malasseziomycetes</taxon>
        <taxon>Malasseziales</taxon>
        <taxon>Malasseziaceae</taxon>
        <taxon>Malassezia</taxon>
    </lineage>
</organism>
<keyword evidence="2" id="KW-1017">Isopeptide bond</keyword>
<dbReference type="SUPFAM" id="SSF74788">
    <property type="entry name" value="Cullin repeat-like"/>
    <property type="match status" value="1"/>
</dbReference>
<dbReference type="OrthoDB" id="27073at2759"/>
<feature type="domain" description="Cullin family profile" evidence="6">
    <location>
        <begin position="409"/>
        <end position="635"/>
    </location>
</feature>
<dbReference type="Pfam" id="PF00888">
    <property type="entry name" value="Cullin"/>
    <property type="match status" value="1"/>
</dbReference>